<dbReference type="AlphaFoldDB" id="A0AAN6G9S6"/>
<evidence type="ECO:0000313" key="3">
    <source>
        <dbReference type="Proteomes" id="UP001176521"/>
    </source>
</evidence>
<feature type="compositionally biased region" description="Basic and acidic residues" evidence="1">
    <location>
        <begin position="242"/>
        <end position="251"/>
    </location>
</feature>
<feature type="compositionally biased region" description="Basic and acidic residues" evidence="1">
    <location>
        <begin position="330"/>
        <end position="341"/>
    </location>
</feature>
<feature type="compositionally biased region" description="Low complexity" evidence="1">
    <location>
        <begin position="204"/>
        <end position="215"/>
    </location>
</feature>
<evidence type="ECO:0000256" key="1">
    <source>
        <dbReference type="SAM" id="MobiDB-lite"/>
    </source>
</evidence>
<feature type="compositionally biased region" description="Basic residues" evidence="1">
    <location>
        <begin position="175"/>
        <end position="186"/>
    </location>
</feature>
<feature type="compositionally biased region" description="Low complexity" evidence="1">
    <location>
        <begin position="92"/>
        <end position="109"/>
    </location>
</feature>
<feature type="compositionally biased region" description="Basic and acidic residues" evidence="1">
    <location>
        <begin position="46"/>
        <end position="55"/>
    </location>
</feature>
<evidence type="ECO:0000313" key="2">
    <source>
        <dbReference type="EMBL" id="KAK0526800.1"/>
    </source>
</evidence>
<proteinExistence type="predicted"/>
<feature type="compositionally biased region" description="Basic and acidic residues" evidence="1">
    <location>
        <begin position="66"/>
        <end position="88"/>
    </location>
</feature>
<protein>
    <submittedName>
        <fullName evidence="2">Uncharacterized protein</fullName>
    </submittedName>
</protein>
<name>A0AAN6G9S6_9BASI</name>
<feature type="compositionally biased region" description="Low complexity" evidence="1">
    <location>
        <begin position="56"/>
        <end position="65"/>
    </location>
</feature>
<feature type="compositionally biased region" description="Low complexity" evidence="1">
    <location>
        <begin position="157"/>
        <end position="173"/>
    </location>
</feature>
<accession>A0AAN6G9S6</accession>
<feature type="compositionally biased region" description="Low complexity" evidence="1">
    <location>
        <begin position="316"/>
        <end position="329"/>
    </location>
</feature>
<dbReference type="Proteomes" id="UP001176521">
    <property type="component" value="Unassembled WGS sequence"/>
</dbReference>
<organism evidence="2 3">
    <name type="scientific">Tilletia horrida</name>
    <dbReference type="NCBI Taxonomy" id="155126"/>
    <lineage>
        <taxon>Eukaryota</taxon>
        <taxon>Fungi</taxon>
        <taxon>Dikarya</taxon>
        <taxon>Basidiomycota</taxon>
        <taxon>Ustilaginomycotina</taxon>
        <taxon>Exobasidiomycetes</taxon>
        <taxon>Tilletiales</taxon>
        <taxon>Tilletiaceae</taxon>
        <taxon>Tilletia</taxon>
    </lineage>
</organism>
<dbReference type="EMBL" id="JAPDMQ010000338">
    <property type="protein sequence ID" value="KAK0526800.1"/>
    <property type="molecule type" value="Genomic_DNA"/>
</dbReference>
<feature type="compositionally biased region" description="Basic and acidic residues" evidence="1">
    <location>
        <begin position="262"/>
        <end position="271"/>
    </location>
</feature>
<gene>
    <name evidence="2" type="ORF">OC842_005070</name>
</gene>
<sequence>MDRARPESSSHLPQDDHEYDRDRGSDRDRDSRRHRQQPMSYSDIDEAPRPHHEDYGYQSYGYDSSAHQDDYRHRALDEAYRRERDYEARTGSSAQPQRRSQSPPLSRPSTAHQSDGKTAPQEGQADWQRNDDGDQRGLKRKMKELRGAYLGSGGGAASSRDSGPTGAATTATASWKKHLSVKKKRSTAADDGFMVSIPTAHLHQQSSSTSAAQPAGEKKKAAPSASGSAKIVTSASLPALSERSRSSRTDEQDASSAAVDPNTHRYVDKAAQRRQHLRSIERTLPRGVSVHDLANSTGGRVGGAEARIAAATAAGAITASQSASAWSSSGDREEEQRESRRTAATPIAESNRGFKLLSAMAGAGSSGEPSVNPGVAGEERAAQDTSRFDQPWHQDGGEAGSGRSGIGSSSGHFSSHEPILARGTAGRAGLGSGSLRDIDQIAAQSSSARAGAGAGSYSEYGREAAMRRWQETGQSEQE</sequence>
<feature type="compositionally biased region" description="Basic and acidic residues" evidence="1">
    <location>
        <begin position="1"/>
        <end position="31"/>
    </location>
</feature>
<feature type="compositionally biased region" description="Basic and acidic residues" evidence="1">
    <location>
        <begin position="460"/>
        <end position="470"/>
    </location>
</feature>
<feature type="compositionally biased region" description="Basic and acidic residues" evidence="1">
    <location>
        <begin position="128"/>
        <end position="137"/>
    </location>
</feature>
<feature type="compositionally biased region" description="Basic and acidic residues" evidence="1">
    <location>
        <begin position="377"/>
        <end position="396"/>
    </location>
</feature>
<reference evidence="2" key="1">
    <citation type="journal article" date="2023" name="PhytoFront">
        <title>Draft Genome Resources of Seven Strains of Tilletia horrida, Causal Agent of Kernel Smut of Rice.</title>
        <authorList>
            <person name="Khanal S."/>
            <person name="Antony Babu S."/>
            <person name="Zhou X.G."/>
        </authorList>
    </citation>
    <scope>NUCLEOTIDE SEQUENCE</scope>
    <source>
        <strain evidence="2">TX3</strain>
    </source>
</reference>
<feature type="region of interest" description="Disordered" evidence="1">
    <location>
        <begin position="1"/>
        <end position="283"/>
    </location>
</feature>
<feature type="region of interest" description="Disordered" evidence="1">
    <location>
        <begin position="316"/>
        <end position="478"/>
    </location>
</feature>
<keyword evidence="3" id="KW-1185">Reference proteome</keyword>
<comment type="caution">
    <text evidence="2">The sequence shown here is derived from an EMBL/GenBank/DDBJ whole genome shotgun (WGS) entry which is preliminary data.</text>
</comment>
<feature type="compositionally biased region" description="Low complexity" evidence="1">
    <location>
        <begin position="442"/>
        <end position="458"/>
    </location>
</feature>